<feature type="compositionally biased region" description="Polar residues" evidence="1">
    <location>
        <begin position="38"/>
        <end position="52"/>
    </location>
</feature>
<gene>
    <name evidence="2" type="ORF">HO133_003790</name>
</gene>
<organism evidence="2 3">
    <name type="scientific">Letharia lupina</name>
    <dbReference type="NCBI Taxonomy" id="560253"/>
    <lineage>
        <taxon>Eukaryota</taxon>
        <taxon>Fungi</taxon>
        <taxon>Dikarya</taxon>
        <taxon>Ascomycota</taxon>
        <taxon>Pezizomycotina</taxon>
        <taxon>Lecanoromycetes</taxon>
        <taxon>OSLEUM clade</taxon>
        <taxon>Lecanoromycetidae</taxon>
        <taxon>Lecanorales</taxon>
        <taxon>Lecanorineae</taxon>
        <taxon>Parmeliaceae</taxon>
        <taxon>Letharia</taxon>
    </lineage>
</organism>
<feature type="region of interest" description="Disordered" evidence="1">
    <location>
        <begin position="1"/>
        <end position="52"/>
    </location>
</feature>
<protein>
    <submittedName>
        <fullName evidence="2">Uncharacterized protein</fullName>
    </submittedName>
</protein>
<dbReference type="Proteomes" id="UP000593566">
    <property type="component" value="Unassembled WGS sequence"/>
</dbReference>
<feature type="compositionally biased region" description="Polar residues" evidence="1">
    <location>
        <begin position="75"/>
        <end position="87"/>
    </location>
</feature>
<sequence>MNHNVQSRNSDSSNDVIGSNDQTVIPHSSIVQGLPPSFNDSRAPSVDSSQFKTPALHPLISTYARSSFDGHQPPGSRTQGTTVSPSPFYNPAESPRNEGRPKSHAQISALCDVIRAMSKEWIQRLALSTNIPQLSPEQDAGALFELGIRVLRNYFRGATPSSFEDIFALMHVAVASSYIARIDDHAYSWDTFLYEAFQWQHLLSDVIEKGAFVKVMSRLCDPHGSTTSSSFQGLFIDDVLLPAEQATLVRLVRHLSSTGVDVNIQEEGDKSRIHSTTDIEQIGLPGTLQSNMIIKGCTEFLDNFGHAIIVEDLANRHIHSSLYIEQHVPGIEMLDSNIIGRLQEIVAGFHSTTLRWTVGLATKRGL</sequence>
<reference evidence="2 3" key="1">
    <citation type="journal article" date="2020" name="Genomics">
        <title>Complete, high-quality genomes from long-read metagenomic sequencing of two wolf lichen thalli reveals enigmatic genome architecture.</title>
        <authorList>
            <person name="McKenzie S.K."/>
            <person name="Walston R.F."/>
            <person name="Allen J.L."/>
        </authorList>
    </citation>
    <scope>NUCLEOTIDE SEQUENCE [LARGE SCALE GENOMIC DNA]</scope>
    <source>
        <strain evidence="2">WasteWater1</strain>
    </source>
</reference>
<name>A0A8H6F9B6_9LECA</name>
<dbReference type="AlphaFoldDB" id="A0A8H6F9B6"/>
<evidence type="ECO:0000313" key="2">
    <source>
        <dbReference type="EMBL" id="KAF6219965.1"/>
    </source>
</evidence>
<keyword evidence="3" id="KW-1185">Reference proteome</keyword>
<dbReference type="GeneID" id="59332201"/>
<proteinExistence type="predicted"/>
<feature type="compositionally biased region" description="Polar residues" evidence="1">
    <location>
        <begin position="1"/>
        <end position="31"/>
    </location>
</feature>
<evidence type="ECO:0000256" key="1">
    <source>
        <dbReference type="SAM" id="MobiDB-lite"/>
    </source>
</evidence>
<evidence type="ECO:0000313" key="3">
    <source>
        <dbReference type="Proteomes" id="UP000593566"/>
    </source>
</evidence>
<feature type="region of interest" description="Disordered" evidence="1">
    <location>
        <begin position="65"/>
        <end position="103"/>
    </location>
</feature>
<comment type="caution">
    <text evidence="2">The sequence shown here is derived from an EMBL/GenBank/DDBJ whole genome shotgun (WGS) entry which is preliminary data.</text>
</comment>
<accession>A0A8H6F9B6</accession>
<dbReference type="RefSeq" id="XP_037149400.1">
    <property type="nucleotide sequence ID" value="XM_037294712.1"/>
</dbReference>
<dbReference type="EMBL" id="JACCJB010000018">
    <property type="protein sequence ID" value="KAF6219965.1"/>
    <property type="molecule type" value="Genomic_DNA"/>
</dbReference>